<dbReference type="Gramene" id="OQU82937">
    <property type="protein sequence ID" value="OQU82937"/>
    <property type="gene ID" value="SORBI_3005G047800"/>
</dbReference>
<dbReference type="InParanoid" id="A0A1Z5RGX8"/>
<evidence type="ECO:0000256" key="3">
    <source>
        <dbReference type="ARBA" id="ARBA00022737"/>
    </source>
</evidence>
<dbReference type="InterPro" id="IPR042197">
    <property type="entry name" value="Apaf_helical"/>
</dbReference>
<evidence type="ECO:0000313" key="12">
    <source>
        <dbReference type="Proteomes" id="UP000000768"/>
    </source>
</evidence>
<dbReference type="PANTHER" id="PTHR23155">
    <property type="entry name" value="DISEASE RESISTANCE PROTEIN RP"/>
    <property type="match status" value="1"/>
</dbReference>
<dbReference type="InterPro" id="IPR044974">
    <property type="entry name" value="Disease_R_plants"/>
</dbReference>
<dbReference type="GO" id="GO:0002758">
    <property type="term" value="P:innate immune response-activating signaling pathway"/>
    <property type="evidence" value="ECO:0007669"/>
    <property type="project" value="UniProtKB-ARBA"/>
</dbReference>
<dbReference type="Gene3D" id="3.40.50.300">
    <property type="entry name" value="P-loop containing nucleotide triphosphate hydrolases"/>
    <property type="match status" value="1"/>
</dbReference>
<dbReference type="InterPro" id="IPR032675">
    <property type="entry name" value="LRR_dom_sf"/>
</dbReference>
<evidence type="ECO:0000259" key="9">
    <source>
        <dbReference type="Pfam" id="PF23559"/>
    </source>
</evidence>
<dbReference type="Pfam" id="PF23598">
    <property type="entry name" value="LRR_14"/>
    <property type="match status" value="2"/>
</dbReference>
<dbReference type="InterPro" id="IPR027417">
    <property type="entry name" value="P-loop_NTPase"/>
</dbReference>
<keyword evidence="5" id="KW-0611">Plant defense</keyword>
<dbReference type="PRINTS" id="PR00364">
    <property type="entry name" value="DISEASERSIST"/>
</dbReference>
<name>A0A1Z5RGX8_SORBI</name>
<dbReference type="GO" id="GO:0009626">
    <property type="term" value="P:plant-type hypersensitive response"/>
    <property type="evidence" value="ECO:0007669"/>
    <property type="project" value="UniProtKB-ARBA"/>
</dbReference>
<keyword evidence="6" id="KW-0175">Coiled coil</keyword>
<dbReference type="InterPro" id="IPR055414">
    <property type="entry name" value="LRR_R13L4/SHOC2-like"/>
</dbReference>
<evidence type="ECO:0000259" key="7">
    <source>
        <dbReference type="Pfam" id="PF00931"/>
    </source>
</evidence>
<dbReference type="Pfam" id="PF23559">
    <property type="entry name" value="WHD_DRP"/>
    <property type="match status" value="1"/>
</dbReference>
<evidence type="ECO:0000256" key="6">
    <source>
        <dbReference type="ARBA" id="ARBA00023054"/>
    </source>
</evidence>
<dbReference type="Pfam" id="PF18052">
    <property type="entry name" value="Rx_N"/>
    <property type="match status" value="1"/>
</dbReference>
<feature type="domain" description="Disease resistance N-terminal" evidence="8">
    <location>
        <begin position="13"/>
        <end position="99"/>
    </location>
</feature>
<dbReference type="EMBL" id="CM000764">
    <property type="protein sequence ID" value="OQU82937.1"/>
    <property type="molecule type" value="Genomic_DNA"/>
</dbReference>
<feature type="domain" description="Disease resistance R13L4/SHOC-2-like LRR" evidence="10">
    <location>
        <begin position="552"/>
        <end position="662"/>
    </location>
</feature>
<dbReference type="FunFam" id="1.10.10.10:FF:000322">
    <property type="entry name" value="Probable disease resistance protein At1g63360"/>
    <property type="match status" value="1"/>
</dbReference>
<dbReference type="InterPro" id="IPR038005">
    <property type="entry name" value="RX-like_CC"/>
</dbReference>
<keyword evidence="12" id="KW-1185">Reference proteome</keyword>
<dbReference type="Gene3D" id="1.10.8.430">
    <property type="entry name" value="Helical domain of apoptotic protease-activating factors"/>
    <property type="match status" value="1"/>
</dbReference>
<organism evidence="11 12">
    <name type="scientific">Sorghum bicolor</name>
    <name type="common">Sorghum</name>
    <name type="synonym">Sorghum vulgare</name>
    <dbReference type="NCBI Taxonomy" id="4558"/>
    <lineage>
        <taxon>Eukaryota</taxon>
        <taxon>Viridiplantae</taxon>
        <taxon>Streptophyta</taxon>
        <taxon>Embryophyta</taxon>
        <taxon>Tracheophyta</taxon>
        <taxon>Spermatophyta</taxon>
        <taxon>Magnoliopsida</taxon>
        <taxon>Liliopsida</taxon>
        <taxon>Poales</taxon>
        <taxon>Poaceae</taxon>
        <taxon>PACMAD clade</taxon>
        <taxon>Panicoideae</taxon>
        <taxon>Andropogonodae</taxon>
        <taxon>Andropogoneae</taxon>
        <taxon>Sorghinae</taxon>
        <taxon>Sorghum</taxon>
    </lineage>
</organism>
<sequence>MAEAALVLAKSILGSAVSKAASAAGTEISLLMGVQKEMWFIKDELKTMQAFLQAPQVTEKKDKLVKVWAEQVRDLSYDIEDCLDEFMVHVRSHSLSKQLLKLKYRHRIAVQIRNLKTRIEEVSSRNARYNLIKTESSNITDDVDSNMEYIRNNAGCNIDEAELVGFEAPKRELIALIDVTTMDGPDKVVCVVGMGGLGKTTLARKTYESKDDTLKSFPYRAWITVSQSFSRRVILQDMISKLFGVNALNDLLKQSAGKVLEQDLASYLRQELEDKRYFVVFDDLWEIDHWNCIRGIALPMSNNRGSRIMITTRDVGLALHCTSSENNIYHLKHLQIPDAIKLLQRKTKIADDDMNNDGNLRTLVTKVVKKCGYLPLAILTIGGVLATKKITEWENFYNKLPSELESNPSLEAIRRVVTLSYNHLPSRLKPCLLYLSIFPEDYEIKRSHLVHRWIAEGFVRAKVGTTIDDVGKEYFDELISRSMIQSSELGIEGSVKTCRVHDIMRDIIVSICREENFVCLIRSNGNHVQEENFRHVTYHDSKYHKKSMDWRHIRSLTFFTVEVAHVLDLTPSISSPKLRMLRVLDLVGEHFRITQDGINMIVLLCHLKYLNVKSYQSQIYSLPSDIRKMQGLQILDMGYTYLTTLPTEITRLEDLRVIRCIRETYDDLDPNEPVDCLFGTLRLPFLLADSRSRARAIGDLHMGCSSGWSRTGGDGVRVPRGVGNLQELQILESVDIRRTSSKAVKELGELTRLRKLVMGTNGASKKKCKILCESIEKLSSLHRGLGWLISSSSPPPYLRSLSLYGYIGEMTDWFRNLTHLVKIFLYKSQLKEDKTMEILGELPKLMLLQFFSSGYLPSTAKTMEKLVFGTGAFLNIRALEIWQMDGLKEIRFEEGTSHQMERIEIRYCNLKSGINGIKHLPRLKVILFDHTKVLRLRMLEEEVNKHPNRPVLRLPQGRSYHDLGD</sequence>
<dbReference type="InterPro" id="IPR036388">
    <property type="entry name" value="WH-like_DNA-bd_sf"/>
</dbReference>
<dbReference type="STRING" id="4558.A0A1Z5RGX8"/>
<dbReference type="OMA" id="QNDEMRI"/>
<reference evidence="11 12" key="1">
    <citation type="journal article" date="2009" name="Nature">
        <title>The Sorghum bicolor genome and the diversification of grasses.</title>
        <authorList>
            <person name="Paterson A.H."/>
            <person name="Bowers J.E."/>
            <person name="Bruggmann R."/>
            <person name="Dubchak I."/>
            <person name="Grimwood J."/>
            <person name="Gundlach H."/>
            <person name="Haberer G."/>
            <person name="Hellsten U."/>
            <person name="Mitros T."/>
            <person name="Poliakov A."/>
            <person name="Schmutz J."/>
            <person name="Spannagl M."/>
            <person name="Tang H."/>
            <person name="Wang X."/>
            <person name="Wicker T."/>
            <person name="Bharti A.K."/>
            <person name="Chapman J."/>
            <person name="Feltus F.A."/>
            <person name="Gowik U."/>
            <person name="Grigoriev I.V."/>
            <person name="Lyons E."/>
            <person name="Maher C.A."/>
            <person name="Martis M."/>
            <person name="Narechania A."/>
            <person name="Otillar R.P."/>
            <person name="Penning B.W."/>
            <person name="Salamov A.A."/>
            <person name="Wang Y."/>
            <person name="Zhang L."/>
            <person name="Carpita N.C."/>
            <person name="Freeling M."/>
            <person name="Gingle A.R."/>
            <person name="Hash C.T."/>
            <person name="Keller B."/>
            <person name="Klein P."/>
            <person name="Kresovich S."/>
            <person name="McCann M.C."/>
            <person name="Ming R."/>
            <person name="Peterson D.G."/>
            <person name="Mehboob-ur-Rahman"/>
            <person name="Ware D."/>
            <person name="Westhoff P."/>
            <person name="Mayer K.F."/>
            <person name="Messing J."/>
            <person name="Rokhsar D.S."/>
        </authorList>
    </citation>
    <scope>NUCLEOTIDE SEQUENCE [LARGE SCALE GENOMIC DNA]</scope>
    <source>
        <strain evidence="12">cv. BTx623</strain>
    </source>
</reference>
<dbReference type="InterPro" id="IPR041118">
    <property type="entry name" value="Rx_N"/>
</dbReference>
<evidence type="ECO:0000256" key="4">
    <source>
        <dbReference type="ARBA" id="ARBA00022741"/>
    </source>
</evidence>
<keyword evidence="3" id="KW-0677">Repeat</keyword>
<dbReference type="Gene3D" id="1.20.5.4130">
    <property type="match status" value="1"/>
</dbReference>
<dbReference type="Proteomes" id="UP000000768">
    <property type="component" value="Chromosome 5"/>
</dbReference>
<evidence type="ECO:0000259" key="10">
    <source>
        <dbReference type="Pfam" id="PF23598"/>
    </source>
</evidence>
<dbReference type="PANTHER" id="PTHR23155:SF963">
    <property type="entry name" value="OS06G0287000 PROTEIN"/>
    <property type="match status" value="1"/>
</dbReference>
<dbReference type="Gene3D" id="3.80.10.10">
    <property type="entry name" value="Ribonuclease Inhibitor"/>
    <property type="match status" value="2"/>
</dbReference>
<dbReference type="CDD" id="cd14798">
    <property type="entry name" value="RX-CC_like"/>
    <property type="match status" value="1"/>
</dbReference>
<dbReference type="GO" id="GO:0043531">
    <property type="term" value="F:ADP binding"/>
    <property type="evidence" value="ECO:0007669"/>
    <property type="project" value="InterPro"/>
</dbReference>
<keyword evidence="2" id="KW-0433">Leucine-rich repeat</keyword>
<comment type="similarity">
    <text evidence="1">Belongs to the disease resistance NB-LRR family.</text>
</comment>
<evidence type="ECO:0000313" key="11">
    <source>
        <dbReference type="EMBL" id="OQU82937.1"/>
    </source>
</evidence>
<dbReference type="InterPro" id="IPR058922">
    <property type="entry name" value="WHD_DRP"/>
</dbReference>
<feature type="domain" description="Disease resistance protein winged helix" evidence="9">
    <location>
        <begin position="437"/>
        <end position="508"/>
    </location>
</feature>
<protein>
    <submittedName>
        <fullName evidence="11">Uncharacterized protein</fullName>
    </submittedName>
</protein>
<dbReference type="AlphaFoldDB" id="A0A1Z5RGX8"/>
<dbReference type="InterPro" id="IPR002182">
    <property type="entry name" value="NB-ARC"/>
</dbReference>
<reference evidence="12" key="2">
    <citation type="journal article" date="2018" name="Plant J.">
        <title>The Sorghum bicolor reference genome: improved assembly, gene annotations, a transcriptome atlas, and signatures of genome organization.</title>
        <authorList>
            <person name="McCormick R.F."/>
            <person name="Truong S.K."/>
            <person name="Sreedasyam A."/>
            <person name="Jenkins J."/>
            <person name="Shu S."/>
            <person name="Sims D."/>
            <person name="Kennedy M."/>
            <person name="Amirebrahimi M."/>
            <person name="Weers B.D."/>
            <person name="McKinley B."/>
            <person name="Mattison A."/>
            <person name="Morishige D.T."/>
            <person name="Grimwood J."/>
            <person name="Schmutz J."/>
            <person name="Mullet J.E."/>
        </authorList>
    </citation>
    <scope>NUCLEOTIDE SEQUENCE [LARGE SCALE GENOMIC DNA]</scope>
    <source>
        <strain evidence="12">cv. BTx623</strain>
    </source>
</reference>
<dbReference type="SUPFAM" id="SSF52540">
    <property type="entry name" value="P-loop containing nucleoside triphosphate hydrolases"/>
    <property type="match status" value="1"/>
</dbReference>
<accession>A0A1Z5RGX8</accession>
<dbReference type="GO" id="GO:0042742">
    <property type="term" value="P:defense response to bacterium"/>
    <property type="evidence" value="ECO:0007669"/>
    <property type="project" value="UniProtKB-ARBA"/>
</dbReference>
<evidence type="ECO:0000256" key="2">
    <source>
        <dbReference type="ARBA" id="ARBA00022614"/>
    </source>
</evidence>
<gene>
    <name evidence="11" type="ORF">SORBI_3005G047800</name>
</gene>
<evidence type="ECO:0000256" key="1">
    <source>
        <dbReference type="ARBA" id="ARBA00008894"/>
    </source>
</evidence>
<proteinExistence type="inferred from homology"/>
<dbReference type="eggNOG" id="KOG4658">
    <property type="taxonomic scope" value="Eukaryota"/>
</dbReference>
<dbReference type="Gene3D" id="1.10.10.10">
    <property type="entry name" value="Winged helix-like DNA-binding domain superfamily/Winged helix DNA-binding domain"/>
    <property type="match status" value="1"/>
</dbReference>
<evidence type="ECO:0000256" key="5">
    <source>
        <dbReference type="ARBA" id="ARBA00022821"/>
    </source>
</evidence>
<dbReference type="Pfam" id="PF00931">
    <property type="entry name" value="NB-ARC"/>
    <property type="match status" value="1"/>
</dbReference>
<keyword evidence="4" id="KW-0547">Nucleotide-binding</keyword>
<dbReference type="SUPFAM" id="SSF52058">
    <property type="entry name" value="L domain-like"/>
    <property type="match status" value="1"/>
</dbReference>
<evidence type="ECO:0000259" key="8">
    <source>
        <dbReference type="Pfam" id="PF18052"/>
    </source>
</evidence>
<feature type="domain" description="Disease resistance R13L4/SHOC-2-like LRR" evidence="10">
    <location>
        <begin position="715"/>
        <end position="952"/>
    </location>
</feature>
<feature type="domain" description="NB-ARC" evidence="7">
    <location>
        <begin position="182"/>
        <end position="347"/>
    </location>
</feature>